<feature type="non-terminal residue" evidence="15">
    <location>
        <position position="1"/>
    </location>
</feature>
<evidence type="ECO:0000256" key="3">
    <source>
        <dbReference type="ARBA" id="ARBA00012584"/>
    </source>
</evidence>
<dbReference type="PANTHER" id="PTHR17490:SF16">
    <property type="entry name" value="THREONYLCARBAMOYL-AMP SYNTHASE"/>
    <property type="match status" value="1"/>
</dbReference>
<dbReference type="Proteomes" id="UP000006726">
    <property type="component" value="Chromosome 1"/>
</dbReference>
<comment type="caution">
    <text evidence="15">The sequence shown here is derived from an EMBL/GenBank/DDBJ whole genome shotgun (WGS) entry which is preliminary data.</text>
</comment>
<evidence type="ECO:0000256" key="13">
    <source>
        <dbReference type="PIRSR" id="PIRSR004930-1"/>
    </source>
</evidence>
<dbReference type="OMA" id="MITHYAP"/>
<evidence type="ECO:0000256" key="10">
    <source>
        <dbReference type="ARBA" id="ARBA00022840"/>
    </source>
</evidence>
<sequence>YMSNLSDYAKYILNGELVAIPTETVYGLGGNAYDRSSILKIFKIKGRPINNPLICHVHSFKFAEDNVFELSERTRVIYKILTDKFWPGPLTVISKKRHNIVDEVSVSGKVGVRCPNNQLTLDLLKLSSVPIAAPSANRSGHISPTTPLHVSKEFDQSYMNEVGIKVWILDGGECCSVGVESTVLEYYEDGNFISIFRCGKVTKKQIWETLIDNCRNNEWIKEIKISYFGSNNSSPNRNYLSLHDTVAISPGMDIKHYSPTICTKLISFISDTNKYTGINVDLRNIILIDIGSKLSFLRCYVRHYFSLCDDYDFSLACKNLFATLHQAEDFANSLDDLSSVYIFITGFETEDNISLALWDRVYRASSGELIYCNLNEIKIQHKYIKRFYKV</sequence>
<dbReference type="InterPro" id="IPR038385">
    <property type="entry name" value="Sua5/YwlC_C"/>
</dbReference>
<reference evidence="15 16" key="1">
    <citation type="journal article" date="2004" name="Science">
        <title>Complete genome sequence of the apicomplexan, Cryptosporidium parvum.</title>
        <authorList>
            <person name="Abrahamsen M.S."/>
            <person name="Templeton T.J."/>
            <person name="Enomoto S."/>
            <person name="Abrahante J.E."/>
            <person name="Zhu G."/>
            <person name="Lancto C.A."/>
            <person name="Deng M."/>
            <person name="Liu C."/>
            <person name="Widmer G."/>
            <person name="Tzipori S."/>
            <person name="Buck G.A."/>
            <person name="Xu P."/>
            <person name="Bankier A.T."/>
            <person name="Dear P.H."/>
            <person name="Konfortov B.A."/>
            <person name="Spriggs H.F."/>
            <person name="Iyer L."/>
            <person name="Anantharaman V."/>
            <person name="Aravind L."/>
            <person name="Kapur V."/>
        </authorList>
    </citation>
    <scope>NUCLEOTIDE SEQUENCE [LARGE SCALE GENOMIC DNA]</scope>
    <source>
        <strain evidence="16">Iowa II</strain>
    </source>
</reference>
<dbReference type="GO" id="GO:0000049">
    <property type="term" value="F:tRNA binding"/>
    <property type="evidence" value="ECO:0007669"/>
    <property type="project" value="TreeGrafter"/>
</dbReference>
<keyword evidence="7" id="KW-0819">tRNA processing</keyword>
<feature type="binding site" evidence="13">
    <location>
        <position position="47"/>
    </location>
    <ligand>
        <name>ATP</name>
        <dbReference type="ChEBI" id="CHEBI:30616"/>
    </ligand>
</feature>
<evidence type="ECO:0000256" key="5">
    <source>
        <dbReference type="ARBA" id="ARBA00022490"/>
    </source>
</evidence>
<dbReference type="PANTHER" id="PTHR17490">
    <property type="entry name" value="SUA5"/>
    <property type="match status" value="1"/>
</dbReference>
<dbReference type="OrthoDB" id="412787at2759"/>
<keyword evidence="16" id="KW-1185">Reference proteome</keyword>
<dbReference type="Pfam" id="PF03481">
    <property type="entry name" value="Sua5_C"/>
    <property type="match status" value="1"/>
</dbReference>
<keyword evidence="10 13" id="KW-0067">ATP-binding</keyword>
<evidence type="ECO:0000256" key="11">
    <source>
        <dbReference type="ARBA" id="ARBA00029774"/>
    </source>
</evidence>
<evidence type="ECO:0000256" key="1">
    <source>
        <dbReference type="ARBA" id="ARBA00004496"/>
    </source>
</evidence>
<dbReference type="GO" id="GO:0005737">
    <property type="term" value="C:cytoplasm"/>
    <property type="evidence" value="ECO:0007669"/>
    <property type="project" value="UniProtKB-SubCell"/>
</dbReference>
<dbReference type="InterPro" id="IPR010923">
    <property type="entry name" value="T(6)A37_SUA5"/>
</dbReference>
<feature type="binding site" evidence="13">
    <location>
        <position position="135"/>
    </location>
    <ligand>
        <name>ATP</name>
        <dbReference type="ChEBI" id="CHEBI:30616"/>
    </ligand>
</feature>
<evidence type="ECO:0000313" key="15">
    <source>
        <dbReference type="EMBL" id="EAK88564.1"/>
    </source>
</evidence>
<evidence type="ECO:0000259" key="14">
    <source>
        <dbReference type="PROSITE" id="PS51163"/>
    </source>
</evidence>
<proteinExistence type="inferred from homology"/>
<dbReference type="NCBIfam" id="TIGR00057">
    <property type="entry name" value="L-threonylcarbamoyladenylate synthase"/>
    <property type="match status" value="1"/>
</dbReference>
<dbReference type="PROSITE" id="PS51163">
    <property type="entry name" value="YRDC"/>
    <property type="match status" value="1"/>
</dbReference>
<dbReference type="GO" id="GO:0006450">
    <property type="term" value="P:regulation of translational fidelity"/>
    <property type="evidence" value="ECO:0007669"/>
    <property type="project" value="TreeGrafter"/>
</dbReference>
<name>Q5CSJ6_CRYPI</name>
<feature type="binding site" evidence="13">
    <location>
        <position position="56"/>
    </location>
    <ligand>
        <name>L-threonine</name>
        <dbReference type="ChEBI" id="CHEBI:57926"/>
    </ligand>
</feature>
<dbReference type="InterPro" id="IPR005145">
    <property type="entry name" value="Sua5_C"/>
</dbReference>
<evidence type="ECO:0000256" key="12">
    <source>
        <dbReference type="ARBA" id="ARBA00048366"/>
    </source>
</evidence>
<comment type="catalytic activity">
    <reaction evidence="12">
        <text>L-threonine + hydrogencarbonate + ATP = L-threonylcarbamoyladenylate + diphosphate + H2O</text>
        <dbReference type="Rhea" id="RHEA:36407"/>
        <dbReference type="ChEBI" id="CHEBI:15377"/>
        <dbReference type="ChEBI" id="CHEBI:17544"/>
        <dbReference type="ChEBI" id="CHEBI:30616"/>
        <dbReference type="ChEBI" id="CHEBI:33019"/>
        <dbReference type="ChEBI" id="CHEBI:57926"/>
        <dbReference type="ChEBI" id="CHEBI:73682"/>
        <dbReference type="EC" id="2.7.7.87"/>
    </reaction>
</comment>
<feature type="binding site" evidence="13">
    <location>
        <position position="143"/>
    </location>
    <ligand>
        <name>ATP</name>
        <dbReference type="ChEBI" id="CHEBI:30616"/>
    </ligand>
</feature>
<dbReference type="SUPFAM" id="SSF55821">
    <property type="entry name" value="YrdC/RibB"/>
    <property type="match status" value="1"/>
</dbReference>
<feature type="binding site" evidence="13">
    <location>
        <position position="181"/>
    </location>
    <ligand>
        <name>L-threonine</name>
        <dbReference type="ChEBI" id="CHEBI:57926"/>
    </ligand>
</feature>
<dbReference type="Gene3D" id="3.40.50.11030">
    <property type="entry name" value="Threonylcarbamoyl-AMP synthase, C-terminal domain"/>
    <property type="match status" value="1"/>
</dbReference>
<dbReference type="GO" id="GO:0008033">
    <property type="term" value="P:tRNA processing"/>
    <property type="evidence" value="ECO:0007669"/>
    <property type="project" value="UniProtKB-KW"/>
</dbReference>
<feature type="binding site" evidence="13">
    <location>
        <position position="197"/>
    </location>
    <ligand>
        <name>ATP</name>
        <dbReference type="ChEBI" id="CHEBI:30616"/>
    </ligand>
</feature>
<dbReference type="GO" id="GO:0061710">
    <property type="term" value="F:L-threonylcarbamoyladenylate synthase"/>
    <property type="evidence" value="ECO:0007669"/>
    <property type="project" value="UniProtKB-EC"/>
</dbReference>
<evidence type="ECO:0000313" key="16">
    <source>
        <dbReference type="Proteomes" id="UP000006726"/>
    </source>
</evidence>
<dbReference type="EC" id="2.7.7.87" evidence="3"/>
<evidence type="ECO:0000256" key="2">
    <source>
        <dbReference type="ARBA" id="ARBA00007663"/>
    </source>
</evidence>
<keyword evidence="6" id="KW-0808">Transferase</keyword>
<dbReference type="GO" id="GO:0003725">
    <property type="term" value="F:double-stranded RNA binding"/>
    <property type="evidence" value="ECO:0007669"/>
    <property type="project" value="InterPro"/>
</dbReference>
<keyword evidence="8" id="KW-0548">Nucleotidyltransferase</keyword>
<comment type="similarity">
    <text evidence="2">Belongs to the SUA5 family.</text>
</comment>
<evidence type="ECO:0000256" key="7">
    <source>
        <dbReference type="ARBA" id="ARBA00022694"/>
    </source>
</evidence>
<keyword evidence="5" id="KW-0963">Cytoplasm</keyword>
<dbReference type="STRING" id="353152.Q5CSJ6"/>
<comment type="subcellular location">
    <subcellularLocation>
        <location evidence="1">Cytoplasm</location>
    </subcellularLocation>
</comment>
<feature type="binding site" evidence="13">
    <location>
        <position position="24"/>
    </location>
    <ligand>
        <name>L-threonine</name>
        <dbReference type="ChEBI" id="CHEBI:57926"/>
    </ligand>
</feature>
<dbReference type="InterPro" id="IPR017945">
    <property type="entry name" value="DHBP_synth_RibB-like_a/b_dom"/>
</dbReference>
<dbReference type="InterPro" id="IPR006070">
    <property type="entry name" value="Sua5-like_dom"/>
</dbReference>
<feature type="binding site" evidence="13">
    <location>
        <position position="51"/>
    </location>
    <ligand>
        <name>ATP</name>
        <dbReference type="ChEBI" id="CHEBI:30616"/>
    </ligand>
</feature>
<evidence type="ECO:0000256" key="4">
    <source>
        <dbReference type="ARBA" id="ARBA00015492"/>
    </source>
</evidence>
<organism evidence="15 16">
    <name type="scientific">Cryptosporidium parvum (strain Iowa II)</name>
    <dbReference type="NCBI Taxonomy" id="353152"/>
    <lineage>
        <taxon>Eukaryota</taxon>
        <taxon>Sar</taxon>
        <taxon>Alveolata</taxon>
        <taxon>Apicomplexa</taxon>
        <taxon>Conoidasida</taxon>
        <taxon>Coccidia</taxon>
        <taxon>Eucoccidiorida</taxon>
        <taxon>Eimeriorina</taxon>
        <taxon>Cryptosporidiidae</taxon>
        <taxon>Cryptosporidium</taxon>
    </lineage>
</organism>
<dbReference type="PIRSF" id="PIRSF004930">
    <property type="entry name" value="Tln_factor_SUA5"/>
    <property type="match status" value="1"/>
</dbReference>
<dbReference type="RefSeq" id="XP_628071.1">
    <property type="nucleotide sequence ID" value="XM_628071.1"/>
</dbReference>
<feature type="binding site" evidence="13">
    <location>
        <position position="257"/>
    </location>
    <ligand>
        <name>ATP</name>
        <dbReference type="ChEBI" id="CHEBI:30616"/>
    </ligand>
</feature>
<dbReference type="EMBL" id="AAEE01000006">
    <property type="protein sequence ID" value="EAK88564.1"/>
    <property type="molecule type" value="Genomic_DNA"/>
</dbReference>
<dbReference type="GeneID" id="3371352"/>
<dbReference type="InParanoid" id="Q5CSJ6"/>
<dbReference type="GO" id="GO:0005524">
    <property type="term" value="F:ATP binding"/>
    <property type="evidence" value="ECO:0007669"/>
    <property type="project" value="UniProtKB-KW"/>
</dbReference>
<accession>Q5CSJ6</accession>
<protein>
    <recommendedName>
        <fullName evidence="4">Threonylcarbamoyl-AMP synthase</fullName>
        <ecNumber evidence="3">2.7.7.87</ecNumber>
    </recommendedName>
    <alternativeName>
        <fullName evidence="11">L-threonylcarbamoyladenylate synthase</fullName>
    </alternativeName>
</protein>
<gene>
    <name evidence="15" type="ORF">cgd1_2420</name>
</gene>
<dbReference type="InterPro" id="IPR050156">
    <property type="entry name" value="TC-AMP_synthase_SUA5"/>
</dbReference>
<feature type="binding site" evidence="13">
    <location>
        <position position="133"/>
    </location>
    <ligand>
        <name>L-threonine</name>
        <dbReference type="ChEBI" id="CHEBI:57926"/>
    </ligand>
</feature>
<evidence type="ECO:0000256" key="6">
    <source>
        <dbReference type="ARBA" id="ARBA00022679"/>
    </source>
</evidence>
<dbReference type="Pfam" id="PF01300">
    <property type="entry name" value="Sua5_yciO_yrdC"/>
    <property type="match status" value="1"/>
</dbReference>
<keyword evidence="9 13" id="KW-0547">Nucleotide-binding</keyword>
<dbReference type="AlphaFoldDB" id="Q5CSJ6"/>
<feature type="binding site" evidence="13">
    <location>
        <position position="113"/>
    </location>
    <ligand>
        <name>L-threonine</name>
        <dbReference type="ChEBI" id="CHEBI:57926"/>
    </ligand>
</feature>
<feature type="domain" description="YrdC-like" evidence="14">
    <location>
        <begin position="2"/>
        <end position="201"/>
    </location>
</feature>
<evidence type="ECO:0000256" key="9">
    <source>
        <dbReference type="ARBA" id="ARBA00022741"/>
    </source>
</evidence>
<dbReference type="KEGG" id="cpv:cgd1_2420"/>
<dbReference type="Gene3D" id="3.90.870.10">
    <property type="entry name" value="DHBP synthase"/>
    <property type="match status" value="1"/>
</dbReference>
<evidence type="ECO:0000256" key="8">
    <source>
        <dbReference type="ARBA" id="ARBA00022695"/>
    </source>
</evidence>